<dbReference type="STRING" id="547558.Mmah_0091"/>
<accession>D5E8W8</accession>
<feature type="domain" description="Glycosyl transferase family 1" evidence="1">
    <location>
        <begin position="256"/>
        <end position="419"/>
    </location>
</feature>
<dbReference type="KEGG" id="mmh:Mmah_0091"/>
<dbReference type="Pfam" id="PF00534">
    <property type="entry name" value="Glycos_transf_1"/>
    <property type="match status" value="1"/>
</dbReference>
<dbReference type="Proteomes" id="UP000001059">
    <property type="component" value="Chromosome"/>
</dbReference>
<evidence type="ECO:0000259" key="2">
    <source>
        <dbReference type="Pfam" id="PF13439"/>
    </source>
</evidence>
<evidence type="ECO:0000313" key="3">
    <source>
        <dbReference type="EMBL" id="ADE35627.1"/>
    </source>
</evidence>
<evidence type="ECO:0000313" key="4">
    <source>
        <dbReference type="Proteomes" id="UP000001059"/>
    </source>
</evidence>
<keyword evidence="3" id="KW-0808">Transferase</keyword>
<gene>
    <name evidence="3" type="ordered locus">Mmah_0091</name>
</gene>
<dbReference type="EMBL" id="CP001994">
    <property type="protein sequence ID" value="ADE35627.1"/>
    <property type="molecule type" value="Genomic_DNA"/>
</dbReference>
<dbReference type="CDD" id="cd03798">
    <property type="entry name" value="GT4_WlbH-like"/>
    <property type="match status" value="1"/>
</dbReference>
<dbReference type="SUPFAM" id="SSF53756">
    <property type="entry name" value="UDP-Glycosyltransferase/glycogen phosphorylase"/>
    <property type="match status" value="1"/>
</dbReference>
<dbReference type="CAZy" id="GT4">
    <property type="family name" value="Glycosyltransferase Family 4"/>
</dbReference>
<keyword evidence="4" id="KW-1185">Reference proteome</keyword>
<dbReference type="InterPro" id="IPR001296">
    <property type="entry name" value="Glyco_trans_1"/>
</dbReference>
<feature type="domain" description="Glycosyltransferase subfamily 4-like N-terminal" evidence="2">
    <location>
        <begin position="143"/>
        <end position="242"/>
    </location>
</feature>
<organism evidence="3 4">
    <name type="scientific">Methanohalophilus mahii (strain ATCC 35705 / DSM 5219 / SLP)</name>
    <dbReference type="NCBI Taxonomy" id="547558"/>
    <lineage>
        <taxon>Archaea</taxon>
        <taxon>Methanobacteriati</taxon>
        <taxon>Methanobacteriota</taxon>
        <taxon>Stenosarchaea group</taxon>
        <taxon>Methanomicrobia</taxon>
        <taxon>Methanosarcinales</taxon>
        <taxon>Methanosarcinaceae</taxon>
        <taxon>Methanohalophilus</taxon>
    </lineage>
</organism>
<dbReference type="GO" id="GO:0016757">
    <property type="term" value="F:glycosyltransferase activity"/>
    <property type="evidence" value="ECO:0007669"/>
    <property type="project" value="InterPro"/>
</dbReference>
<proteinExistence type="predicted"/>
<dbReference type="HOGENOM" id="CLU_009583_2_4_2"/>
<reference evidence="3 4" key="1">
    <citation type="submission" date="2010-03" db="EMBL/GenBank/DDBJ databases">
        <title>The complete genome of Methanohalophilus mahii DSM 5219.</title>
        <authorList>
            <consortium name="US DOE Joint Genome Institute (JGI-PGF)"/>
            <person name="Lucas S."/>
            <person name="Copeland A."/>
            <person name="Lapidus A."/>
            <person name="Glavina del Rio T."/>
            <person name="Dalin E."/>
            <person name="Tice H."/>
            <person name="Bruce D."/>
            <person name="Goodwin L."/>
            <person name="Pitluck S."/>
            <person name="Kyrpides N."/>
            <person name="Mavromatis K."/>
            <person name="Ivanova N."/>
            <person name="Lykidis A."/>
            <person name="Saunders E."/>
            <person name="Brettin T."/>
            <person name="Detter J.C."/>
            <person name="Han C."/>
            <person name="Land M."/>
            <person name="Hauser L."/>
            <person name="Markowitz V."/>
            <person name="Cheng J.-F."/>
            <person name="Hugenholtz P."/>
            <person name="Woyke T."/>
            <person name="Wu D."/>
            <person name="Spring S."/>
            <person name="Schneider S."/>
            <person name="Schroeder M."/>
            <person name="Klenk H.-P."/>
            <person name="Eisen J.A."/>
        </authorList>
    </citation>
    <scope>NUCLEOTIDE SEQUENCE [LARGE SCALE GENOMIC DNA]</scope>
    <source>
        <strain evidence="4">ATCC 35705 / DSM 5219 / SLP</strain>
    </source>
</reference>
<dbReference type="Pfam" id="PF13439">
    <property type="entry name" value="Glyco_transf_4"/>
    <property type="match status" value="1"/>
</dbReference>
<dbReference type="Gene3D" id="3.40.50.2000">
    <property type="entry name" value="Glycogen Phosphorylase B"/>
    <property type="match status" value="2"/>
</dbReference>
<evidence type="ECO:0000259" key="1">
    <source>
        <dbReference type="Pfam" id="PF00534"/>
    </source>
</evidence>
<name>D5E8W8_METMS</name>
<dbReference type="PANTHER" id="PTHR12526:SF634">
    <property type="entry name" value="BLL3361 PROTEIN"/>
    <property type="match status" value="1"/>
</dbReference>
<dbReference type="PANTHER" id="PTHR12526">
    <property type="entry name" value="GLYCOSYLTRANSFERASE"/>
    <property type="match status" value="1"/>
</dbReference>
<sequence length="437" mass="50132">MLRMTFAGIFKTYISIGKPQGIMIRKLDTYLKKLFITLRFSIQYPVICLEKSDILFIAHSYSNFQKESINSTSKYFNKCSVLVEYNPITKISEYINISYLKQFNLNYKIDLVDAPPNVNVWPTPILYAPLDSQYKKIGEKHLKAVENKIHKNNINFNLVHAHFTWSAGYVGAKLKERYGVPFVVTAHGYDIYLLPFKDNEWKNKIEYVLNSADHIITVSNSNADCIKKLNTNVPVTVIPNGYRSNLFYPIDTLKCRKFLRLPLDKKIILAVGNLVEVKGHKYLIESIKRIIGSRKDIQCYIIGWGKLQRKLKKQIAAAGIQDYVKLLGGKPHNEIPLWMNACDVFVLPSLRESFGVVQIEALATGKPVVATFNGGSEEIIVSEDYGLLVNPGNSYELARNIEVALNKEWDTEKILTYAQKYQWENISKQIQEIYQKI</sequence>
<dbReference type="AlphaFoldDB" id="D5E8W8"/>
<dbReference type="InterPro" id="IPR028098">
    <property type="entry name" value="Glyco_trans_4-like_N"/>
</dbReference>
<protein>
    <submittedName>
        <fullName evidence="3">Glycosyl transferase group 1</fullName>
    </submittedName>
</protein>